<dbReference type="CDD" id="cd00321">
    <property type="entry name" value="SO_family_Moco"/>
    <property type="match status" value="1"/>
</dbReference>
<keyword evidence="4" id="KW-1185">Reference proteome</keyword>
<dbReference type="InterPro" id="IPR000572">
    <property type="entry name" value="OxRdtase_Mopterin-bd_dom"/>
</dbReference>
<proteinExistence type="predicted"/>
<protein>
    <submittedName>
        <fullName evidence="3">Molybdopterin-dependent oxidoreductase</fullName>
    </submittedName>
</protein>
<keyword evidence="1" id="KW-0812">Transmembrane</keyword>
<dbReference type="PANTHER" id="PTHR43032:SF2">
    <property type="entry name" value="BLL0505 PROTEIN"/>
    <property type="match status" value="1"/>
</dbReference>
<dbReference type="RefSeq" id="WP_251800932.1">
    <property type="nucleotide sequence ID" value="NZ_JAMQOL010000038.1"/>
</dbReference>
<gene>
    <name evidence="3" type="ORF">LXN57_26510</name>
</gene>
<comment type="caution">
    <text evidence="3">The sequence shown here is derived from an EMBL/GenBank/DDBJ whole genome shotgun (WGS) entry which is preliminary data.</text>
</comment>
<reference evidence="3 4" key="1">
    <citation type="submission" date="2022-06" db="EMBL/GenBank/DDBJ databases">
        <title>Actinoplanes abujensis sp. nov., isolated from Nigerian arid soil.</title>
        <authorList>
            <person name="Ding P."/>
        </authorList>
    </citation>
    <scope>NUCLEOTIDE SEQUENCE [LARGE SCALE GENOMIC DNA]</scope>
    <source>
        <strain evidence="4">TRM88002</strain>
    </source>
</reference>
<dbReference type="Gene3D" id="3.90.420.10">
    <property type="entry name" value="Oxidoreductase, molybdopterin-binding domain"/>
    <property type="match status" value="1"/>
</dbReference>
<name>A0ABT0Y540_9ACTN</name>
<sequence length="358" mass="38663">MSSQLGIALAVSFGVCFLTGLISHFVQHPGTWFWWPSRPVWLYQATQGIHVATGLATIPLLGGKLWSVYPRLFAWPPFRSKAELAERAGVAVLVASSLFLLFSGILNVARWYGPMPFFFTTAHYRVAWLAVGALIVHIAVKLPVIRDALNRPVRDGLQMSRRGLLAAVGAAAGVITLSTVGQTVAPLSPISVLAPRRPENGPQGLPVNTTAASAGVRDAALSPDYRLVVVGPERQVALTLDELRALPQHAAVLPISCVEGWSAVGTWSGVRLKDLAELVGVDPEHAEAEVESLQAVSRYRTSTVAGPHLRDPLTLIALRLRGEDLHPDHGYPARLIAPNRPGVMQTKWVGKVTVRDVR</sequence>
<dbReference type="InterPro" id="IPR036374">
    <property type="entry name" value="OxRdtase_Mopterin-bd_sf"/>
</dbReference>
<keyword evidence="1" id="KW-1133">Transmembrane helix</keyword>
<evidence type="ECO:0000313" key="3">
    <source>
        <dbReference type="EMBL" id="MCM4081132.1"/>
    </source>
</evidence>
<feature type="transmembrane region" description="Helical" evidence="1">
    <location>
        <begin position="47"/>
        <end position="67"/>
    </location>
</feature>
<evidence type="ECO:0000259" key="2">
    <source>
        <dbReference type="Pfam" id="PF00174"/>
    </source>
</evidence>
<dbReference type="SUPFAM" id="SSF56524">
    <property type="entry name" value="Oxidoreductase molybdopterin-binding domain"/>
    <property type="match status" value="1"/>
</dbReference>
<feature type="transmembrane region" description="Helical" evidence="1">
    <location>
        <begin position="164"/>
        <end position="185"/>
    </location>
</feature>
<dbReference type="PANTHER" id="PTHR43032">
    <property type="entry name" value="PROTEIN-METHIONINE-SULFOXIDE REDUCTASE"/>
    <property type="match status" value="1"/>
</dbReference>
<feature type="transmembrane region" description="Helical" evidence="1">
    <location>
        <begin position="126"/>
        <end position="144"/>
    </location>
</feature>
<evidence type="ECO:0000313" key="4">
    <source>
        <dbReference type="Proteomes" id="UP001523216"/>
    </source>
</evidence>
<organism evidence="3 4">
    <name type="scientific">Paractinoplanes hotanensis</name>
    <dbReference type="NCBI Taxonomy" id="2906497"/>
    <lineage>
        <taxon>Bacteria</taxon>
        <taxon>Bacillati</taxon>
        <taxon>Actinomycetota</taxon>
        <taxon>Actinomycetes</taxon>
        <taxon>Micromonosporales</taxon>
        <taxon>Micromonosporaceae</taxon>
        <taxon>Paractinoplanes</taxon>
    </lineage>
</organism>
<dbReference type="Proteomes" id="UP001523216">
    <property type="component" value="Unassembled WGS sequence"/>
</dbReference>
<feature type="transmembrane region" description="Helical" evidence="1">
    <location>
        <begin position="88"/>
        <end position="106"/>
    </location>
</feature>
<accession>A0ABT0Y540</accession>
<feature type="domain" description="Oxidoreductase molybdopterin-binding" evidence="2">
    <location>
        <begin position="223"/>
        <end position="356"/>
    </location>
</feature>
<dbReference type="Pfam" id="PF00174">
    <property type="entry name" value="Oxidored_molyb"/>
    <property type="match status" value="1"/>
</dbReference>
<keyword evidence="1" id="KW-0472">Membrane</keyword>
<evidence type="ECO:0000256" key="1">
    <source>
        <dbReference type="SAM" id="Phobius"/>
    </source>
</evidence>
<dbReference type="EMBL" id="JAMQOL010000038">
    <property type="protein sequence ID" value="MCM4081132.1"/>
    <property type="molecule type" value="Genomic_DNA"/>
</dbReference>
<feature type="transmembrane region" description="Helical" evidence="1">
    <location>
        <begin position="7"/>
        <end position="27"/>
    </location>
</feature>